<name>A0A834WWA5_9FABA</name>
<evidence type="ECO:0000313" key="3">
    <source>
        <dbReference type="Proteomes" id="UP000634136"/>
    </source>
</evidence>
<comment type="caution">
    <text evidence="2">The sequence shown here is derived from an EMBL/GenBank/DDBJ whole genome shotgun (WGS) entry which is preliminary data.</text>
</comment>
<dbReference type="EMBL" id="JAAIUW010000005">
    <property type="protein sequence ID" value="KAF7833493.1"/>
    <property type="molecule type" value="Genomic_DNA"/>
</dbReference>
<dbReference type="Proteomes" id="UP000634136">
    <property type="component" value="Unassembled WGS sequence"/>
</dbReference>
<dbReference type="AlphaFoldDB" id="A0A834WWA5"/>
<proteinExistence type="predicted"/>
<reference evidence="2" key="1">
    <citation type="submission" date="2020-09" db="EMBL/GenBank/DDBJ databases">
        <title>Genome-Enabled Discovery of Anthraquinone Biosynthesis in Senna tora.</title>
        <authorList>
            <person name="Kang S.-H."/>
            <person name="Pandey R.P."/>
            <person name="Lee C.-M."/>
            <person name="Sim J.-S."/>
            <person name="Jeong J.-T."/>
            <person name="Choi B.-S."/>
            <person name="Jung M."/>
            <person name="Ginzburg D."/>
            <person name="Zhao K."/>
            <person name="Won S.Y."/>
            <person name="Oh T.-J."/>
            <person name="Yu Y."/>
            <person name="Kim N.-H."/>
            <person name="Lee O.R."/>
            <person name="Lee T.-H."/>
            <person name="Bashyal P."/>
            <person name="Kim T.-S."/>
            <person name="Lee W.-H."/>
            <person name="Kawkins C."/>
            <person name="Kim C.-K."/>
            <person name="Kim J.S."/>
            <person name="Ahn B.O."/>
            <person name="Rhee S.Y."/>
            <person name="Sohng J.K."/>
        </authorList>
    </citation>
    <scope>NUCLEOTIDE SEQUENCE</scope>
    <source>
        <tissue evidence="2">Leaf</tissue>
    </source>
</reference>
<gene>
    <name evidence="2" type="ORF">G2W53_015826</name>
</gene>
<evidence type="ECO:0000313" key="2">
    <source>
        <dbReference type="EMBL" id="KAF7833493.1"/>
    </source>
</evidence>
<sequence>MRTFSPFLISPFLLVFHVPKLVFSNLFSNISENSTHMGIVELEELEVIEVDEALLRELLEEEHGGGGGSGSDIGGGDVVETVENGNRIMDNDEHEQQKQKLKFNCSERHEGCNNNNNNIVHHHEFEWVSNMNMMMELEPISQINDGILNWYYQDYDMVGMMVDFGYTNVGECGSQIYEGFVSNNEASYGCLWEDL</sequence>
<organism evidence="2 3">
    <name type="scientific">Senna tora</name>
    <dbReference type="NCBI Taxonomy" id="362788"/>
    <lineage>
        <taxon>Eukaryota</taxon>
        <taxon>Viridiplantae</taxon>
        <taxon>Streptophyta</taxon>
        <taxon>Embryophyta</taxon>
        <taxon>Tracheophyta</taxon>
        <taxon>Spermatophyta</taxon>
        <taxon>Magnoliopsida</taxon>
        <taxon>eudicotyledons</taxon>
        <taxon>Gunneridae</taxon>
        <taxon>Pentapetalae</taxon>
        <taxon>rosids</taxon>
        <taxon>fabids</taxon>
        <taxon>Fabales</taxon>
        <taxon>Fabaceae</taxon>
        <taxon>Caesalpinioideae</taxon>
        <taxon>Cassia clade</taxon>
        <taxon>Senna</taxon>
    </lineage>
</organism>
<feature type="chain" id="PRO_5032446836" evidence="1">
    <location>
        <begin position="25"/>
        <end position="195"/>
    </location>
</feature>
<evidence type="ECO:0000256" key="1">
    <source>
        <dbReference type="SAM" id="SignalP"/>
    </source>
</evidence>
<feature type="signal peptide" evidence="1">
    <location>
        <begin position="1"/>
        <end position="24"/>
    </location>
</feature>
<accession>A0A834WWA5</accession>
<keyword evidence="1" id="KW-0732">Signal</keyword>
<protein>
    <submittedName>
        <fullName evidence="2">Uncharacterized protein</fullName>
    </submittedName>
</protein>
<keyword evidence="3" id="KW-1185">Reference proteome</keyword>